<evidence type="ECO:0000313" key="3">
    <source>
        <dbReference type="Proteomes" id="UP000448867"/>
    </source>
</evidence>
<protein>
    <recommendedName>
        <fullName evidence="4">Membrane protein YqhR</fullName>
    </recommendedName>
</protein>
<dbReference type="AlphaFoldDB" id="A0A7X2IZD8"/>
<evidence type="ECO:0000256" key="1">
    <source>
        <dbReference type="SAM" id="Phobius"/>
    </source>
</evidence>
<feature type="transmembrane region" description="Helical" evidence="1">
    <location>
        <begin position="139"/>
        <end position="159"/>
    </location>
</feature>
<dbReference type="InterPro" id="IPR024563">
    <property type="entry name" value="YqhR"/>
</dbReference>
<accession>A0A7X2IZD8</accession>
<reference evidence="2 3" key="1">
    <citation type="submission" date="2019-11" db="EMBL/GenBank/DDBJ databases">
        <title>Bacillus lacus genome.</title>
        <authorList>
            <person name="Allen C.J."/>
            <person name="Newman J.D."/>
        </authorList>
    </citation>
    <scope>NUCLEOTIDE SEQUENCE [LARGE SCALE GENOMIC DNA]</scope>
    <source>
        <strain evidence="2 3">KCTC 33946</strain>
    </source>
</reference>
<feature type="transmembrane region" description="Helical" evidence="1">
    <location>
        <begin position="26"/>
        <end position="53"/>
    </location>
</feature>
<dbReference type="Pfam" id="PF11085">
    <property type="entry name" value="YqhR"/>
    <property type="match status" value="1"/>
</dbReference>
<sequence>MEDKNQEESKKEPGLEQNKREQPLPFIARALITGFIGGVLWASAGWAAHIFNFTEIEPNMILQPVMIGDWKNTVLGNIISILVIGLLSVGSALGYFLFLKSFKGMWMGMVFGLALWGLVFLVLNPIFPDVKTIFQLKRETVITSACLYLLYGVFVGYSISFEHNEMLTDKRFHAAD</sequence>
<keyword evidence="1" id="KW-0472">Membrane</keyword>
<organism evidence="2 3">
    <name type="scientific">Metabacillus lacus</name>
    <dbReference type="NCBI Taxonomy" id="1983721"/>
    <lineage>
        <taxon>Bacteria</taxon>
        <taxon>Bacillati</taxon>
        <taxon>Bacillota</taxon>
        <taxon>Bacilli</taxon>
        <taxon>Bacillales</taxon>
        <taxon>Bacillaceae</taxon>
        <taxon>Metabacillus</taxon>
    </lineage>
</organism>
<evidence type="ECO:0008006" key="4">
    <source>
        <dbReference type="Google" id="ProtNLM"/>
    </source>
</evidence>
<name>A0A7X2IZD8_9BACI</name>
<dbReference type="RefSeq" id="WP_154307749.1">
    <property type="nucleotide sequence ID" value="NZ_WKKI01000018.1"/>
</dbReference>
<dbReference type="Proteomes" id="UP000448867">
    <property type="component" value="Unassembled WGS sequence"/>
</dbReference>
<dbReference type="OrthoDB" id="2691442at2"/>
<keyword evidence="1" id="KW-1133">Transmembrane helix</keyword>
<feature type="transmembrane region" description="Helical" evidence="1">
    <location>
        <begin position="74"/>
        <end position="98"/>
    </location>
</feature>
<comment type="caution">
    <text evidence="2">The sequence shown here is derived from an EMBL/GenBank/DDBJ whole genome shotgun (WGS) entry which is preliminary data.</text>
</comment>
<keyword evidence="1" id="KW-0812">Transmembrane</keyword>
<proteinExistence type="predicted"/>
<dbReference type="EMBL" id="WKKI01000018">
    <property type="protein sequence ID" value="MRX72586.1"/>
    <property type="molecule type" value="Genomic_DNA"/>
</dbReference>
<gene>
    <name evidence="2" type="ORF">GJU40_10550</name>
</gene>
<evidence type="ECO:0000313" key="2">
    <source>
        <dbReference type="EMBL" id="MRX72586.1"/>
    </source>
</evidence>
<keyword evidence="3" id="KW-1185">Reference proteome</keyword>
<feature type="transmembrane region" description="Helical" evidence="1">
    <location>
        <begin position="104"/>
        <end position="127"/>
    </location>
</feature>